<accession>A0ABS9Y4M3</accession>
<comment type="caution">
    <text evidence="2">The sequence shown here is derived from an EMBL/GenBank/DDBJ whole genome shotgun (WGS) entry which is preliminary data.</text>
</comment>
<dbReference type="InterPro" id="IPR006311">
    <property type="entry name" value="TAT_signal"/>
</dbReference>
<feature type="chain" id="PRO_5046860218" evidence="1">
    <location>
        <begin position="31"/>
        <end position="154"/>
    </location>
</feature>
<evidence type="ECO:0000313" key="3">
    <source>
        <dbReference type="Proteomes" id="UP001165269"/>
    </source>
</evidence>
<dbReference type="Proteomes" id="UP001165269">
    <property type="component" value="Unassembled WGS sequence"/>
</dbReference>
<dbReference type="RefSeq" id="WP_242765339.1">
    <property type="nucleotide sequence ID" value="NZ_JALDAY010000004.1"/>
</dbReference>
<dbReference type="PROSITE" id="PS51318">
    <property type="entry name" value="TAT"/>
    <property type="match status" value="1"/>
</dbReference>
<sequence>MSSRRRIAALSVAAGAVVLGGAGAFAIAQAGEQEPTLAHSAARYTAPTGGHDGSLAFTTEVTASSGVRSLKVLAWPAADSQLGKKPPTAKELAAVESATCEAAAADTARCTYTTPVSTADAAASPHGTWHIAVLATARNGTTTLDTRAADFEIG</sequence>
<gene>
    <name evidence="2" type="ORF">MQP27_13730</name>
</gene>
<keyword evidence="3" id="KW-1185">Reference proteome</keyword>
<reference evidence="2" key="1">
    <citation type="submission" date="2022-03" db="EMBL/GenBank/DDBJ databases">
        <title>Streptomyces 7R015 and 7R016 isolated from Barleria lupulina in Thailand.</title>
        <authorList>
            <person name="Kanchanasin P."/>
            <person name="Phongsopitanun W."/>
            <person name="Tanasupawat S."/>
        </authorList>
    </citation>
    <scope>NUCLEOTIDE SEQUENCE</scope>
    <source>
        <strain evidence="2">7R015</strain>
    </source>
</reference>
<dbReference type="Pfam" id="PF18968">
    <property type="entry name" value="DUF5707"/>
    <property type="match status" value="1"/>
</dbReference>
<keyword evidence="1" id="KW-0732">Signal</keyword>
<dbReference type="InterPro" id="IPR043761">
    <property type="entry name" value="DUF5707"/>
</dbReference>
<feature type="signal peptide" evidence="1">
    <location>
        <begin position="1"/>
        <end position="30"/>
    </location>
</feature>
<proteinExistence type="predicted"/>
<name>A0ABS9Y4M3_9ACTN</name>
<organism evidence="2 3">
    <name type="scientific">Streptomyces cylindrosporus</name>
    <dbReference type="NCBI Taxonomy" id="2927583"/>
    <lineage>
        <taxon>Bacteria</taxon>
        <taxon>Bacillati</taxon>
        <taxon>Actinomycetota</taxon>
        <taxon>Actinomycetes</taxon>
        <taxon>Kitasatosporales</taxon>
        <taxon>Streptomycetaceae</taxon>
        <taxon>Streptomyces</taxon>
    </lineage>
</organism>
<protein>
    <submittedName>
        <fullName evidence="2">DUF5707 domain-containing protein</fullName>
    </submittedName>
</protein>
<evidence type="ECO:0000313" key="2">
    <source>
        <dbReference type="EMBL" id="MCI3272172.1"/>
    </source>
</evidence>
<dbReference type="EMBL" id="JALDAY010000004">
    <property type="protein sequence ID" value="MCI3272172.1"/>
    <property type="molecule type" value="Genomic_DNA"/>
</dbReference>
<evidence type="ECO:0000256" key="1">
    <source>
        <dbReference type="SAM" id="SignalP"/>
    </source>
</evidence>